<evidence type="ECO:0000256" key="1">
    <source>
        <dbReference type="ARBA" id="ARBA00004377"/>
    </source>
</evidence>
<evidence type="ECO:0000313" key="10">
    <source>
        <dbReference type="EMBL" id="MBC8200269.1"/>
    </source>
</evidence>
<comment type="subcellular location">
    <subcellularLocation>
        <location evidence="1">Cell inner membrane</location>
        <topology evidence="1">Single-pass membrane protein</topology>
    </subcellularLocation>
</comment>
<evidence type="ECO:0000256" key="4">
    <source>
        <dbReference type="ARBA" id="ARBA00022481"/>
    </source>
</evidence>
<dbReference type="InterPro" id="IPR013362">
    <property type="entry name" value="Pilus_4_PilV"/>
</dbReference>
<dbReference type="Proteomes" id="UP000603545">
    <property type="component" value="Unassembled WGS sequence"/>
</dbReference>
<dbReference type="InterPro" id="IPR010052">
    <property type="entry name" value="T2SS_protein-GspI"/>
</dbReference>
<evidence type="ECO:0000256" key="3">
    <source>
        <dbReference type="ARBA" id="ARBA00022475"/>
    </source>
</evidence>
<keyword evidence="7 9" id="KW-1133">Transmembrane helix</keyword>
<keyword evidence="3" id="KW-1003">Cell membrane</keyword>
<evidence type="ECO:0000313" key="11">
    <source>
        <dbReference type="Proteomes" id="UP000603545"/>
    </source>
</evidence>
<evidence type="ECO:0000256" key="5">
    <source>
        <dbReference type="ARBA" id="ARBA00022519"/>
    </source>
</evidence>
<accession>A0A8J6N687</accession>
<evidence type="ECO:0000256" key="7">
    <source>
        <dbReference type="ARBA" id="ARBA00022989"/>
    </source>
</evidence>
<reference evidence="10 11" key="1">
    <citation type="submission" date="2020-08" db="EMBL/GenBank/DDBJ databases">
        <title>Bridging the membrane lipid divide: bacteria of the FCB group superphylum have the potential to synthesize archaeal ether lipids.</title>
        <authorList>
            <person name="Villanueva L."/>
            <person name="Von Meijenfeldt F.A.B."/>
            <person name="Westbye A.B."/>
            <person name="Yadav S."/>
            <person name="Hopmans E.C."/>
            <person name="Dutilh B.E."/>
            <person name="Sinninghe Damste J.S."/>
        </authorList>
    </citation>
    <scope>NUCLEOTIDE SEQUENCE [LARGE SCALE GENOMIC DNA]</scope>
    <source>
        <strain evidence="10">NIOZ-UU82</strain>
    </source>
</reference>
<dbReference type="NCBIfam" id="TIGR02523">
    <property type="entry name" value="type_IV_pilV"/>
    <property type="match status" value="1"/>
</dbReference>
<proteinExistence type="inferred from homology"/>
<protein>
    <submittedName>
        <fullName evidence="10">Type IV pilus modification protein PilV</fullName>
    </submittedName>
</protein>
<dbReference type="PANTHER" id="PTHR38779">
    <property type="entry name" value="TYPE II SECRETION SYSTEM PROTEIN I-RELATED"/>
    <property type="match status" value="1"/>
</dbReference>
<gene>
    <name evidence="10" type="primary">pilV</name>
    <name evidence="10" type="ORF">H8E80_09555</name>
</gene>
<dbReference type="GO" id="GO:0015628">
    <property type="term" value="P:protein secretion by the type II secretion system"/>
    <property type="evidence" value="ECO:0007669"/>
    <property type="project" value="InterPro"/>
</dbReference>
<organism evidence="10 11">
    <name type="scientific">Candidatus Desulfaltia bathyphila</name>
    <dbReference type="NCBI Taxonomy" id="2841697"/>
    <lineage>
        <taxon>Bacteria</taxon>
        <taxon>Pseudomonadati</taxon>
        <taxon>Thermodesulfobacteriota</taxon>
        <taxon>Desulfobacteria</taxon>
        <taxon>Desulfobacterales</taxon>
        <taxon>Desulfobacterales incertae sedis</taxon>
        <taxon>Candidatus Desulfaltia</taxon>
    </lineage>
</organism>
<evidence type="ECO:0000256" key="6">
    <source>
        <dbReference type="ARBA" id="ARBA00022692"/>
    </source>
</evidence>
<comment type="similarity">
    <text evidence="2">Belongs to the GSP I family.</text>
</comment>
<evidence type="ECO:0000256" key="8">
    <source>
        <dbReference type="ARBA" id="ARBA00023136"/>
    </source>
</evidence>
<dbReference type="AlphaFoldDB" id="A0A8J6N687"/>
<evidence type="ECO:0000256" key="9">
    <source>
        <dbReference type="SAM" id="Phobius"/>
    </source>
</evidence>
<feature type="transmembrane region" description="Helical" evidence="9">
    <location>
        <begin position="28"/>
        <end position="50"/>
    </location>
</feature>
<comment type="caution">
    <text evidence="10">The sequence shown here is derived from an EMBL/GenBank/DDBJ whole genome shotgun (WGS) entry which is preliminary data.</text>
</comment>
<dbReference type="NCBIfam" id="TIGR02532">
    <property type="entry name" value="IV_pilin_GFxxxE"/>
    <property type="match status" value="1"/>
</dbReference>
<name>A0A8J6N687_9BACT</name>
<dbReference type="EMBL" id="JACNLL010000089">
    <property type="protein sequence ID" value="MBC8200269.1"/>
    <property type="molecule type" value="Genomic_DNA"/>
</dbReference>
<dbReference type="InterPro" id="IPR012902">
    <property type="entry name" value="N_methyl_site"/>
</dbReference>
<keyword evidence="6 9" id="KW-0812">Transmembrane</keyword>
<keyword evidence="4" id="KW-0488">Methylation</keyword>
<keyword evidence="5" id="KW-0997">Cell inner membrane</keyword>
<evidence type="ECO:0000256" key="2">
    <source>
        <dbReference type="ARBA" id="ARBA00008358"/>
    </source>
</evidence>
<keyword evidence="8 9" id="KW-0472">Membrane</keyword>
<dbReference type="Pfam" id="PF07963">
    <property type="entry name" value="N_methyl"/>
    <property type="match status" value="1"/>
</dbReference>
<dbReference type="GO" id="GO:0015627">
    <property type="term" value="C:type II protein secretion system complex"/>
    <property type="evidence" value="ECO:0007669"/>
    <property type="project" value="InterPro"/>
</dbReference>
<sequence length="138" mass="15174">MIHHNYDNQRPEVTPRLRSSNGFTLMEVLVAMLILSVGLLGMAALITGIINSNKLSNRISTATVLAQDKMEKIRGVGYDDAEDEDGTEDYNNISNYLLYKRITAVAAGDPAAGMKKITVTVYWDSDDHSVVLNTILAE</sequence>
<dbReference type="GO" id="GO:0005886">
    <property type="term" value="C:plasma membrane"/>
    <property type="evidence" value="ECO:0007669"/>
    <property type="project" value="UniProtKB-SubCell"/>
</dbReference>
<dbReference type="PANTHER" id="PTHR38779:SF2">
    <property type="entry name" value="TYPE II SECRETION SYSTEM PROTEIN I-RELATED"/>
    <property type="match status" value="1"/>
</dbReference>